<accession>A0A9D4Z4A2</accession>
<reference evidence="2" key="1">
    <citation type="submission" date="2021-01" db="EMBL/GenBank/DDBJ databases">
        <title>Adiantum capillus-veneris genome.</title>
        <authorList>
            <person name="Fang Y."/>
            <person name="Liao Q."/>
        </authorList>
    </citation>
    <scope>NUCLEOTIDE SEQUENCE</scope>
    <source>
        <strain evidence="2">H3</strain>
        <tissue evidence="2">Leaf</tissue>
    </source>
</reference>
<evidence type="ECO:0000313" key="2">
    <source>
        <dbReference type="EMBL" id="KAI5060729.1"/>
    </source>
</evidence>
<evidence type="ECO:0000256" key="1">
    <source>
        <dbReference type="SAM" id="MobiDB-lite"/>
    </source>
</evidence>
<dbReference type="AlphaFoldDB" id="A0A9D4Z4A2"/>
<dbReference type="Proteomes" id="UP000886520">
    <property type="component" value="Chromosome 24"/>
</dbReference>
<name>A0A9D4Z4A2_ADICA</name>
<organism evidence="2 3">
    <name type="scientific">Adiantum capillus-veneris</name>
    <name type="common">Maidenhair fern</name>
    <dbReference type="NCBI Taxonomy" id="13818"/>
    <lineage>
        <taxon>Eukaryota</taxon>
        <taxon>Viridiplantae</taxon>
        <taxon>Streptophyta</taxon>
        <taxon>Embryophyta</taxon>
        <taxon>Tracheophyta</taxon>
        <taxon>Polypodiopsida</taxon>
        <taxon>Polypodiidae</taxon>
        <taxon>Polypodiales</taxon>
        <taxon>Pteridineae</taxon>
        <taxon>Pteridaceae</taxon>
        <taxon>Vittarioideae</taxon>
        <taxon>Adiantum</taxon>
    </lineage>
</organism>
<comment type="caution">
    <text evidence="2">The sequence shown here is derived from an EMBL/GenBank/DDBJ whole genome shotgun (WGS) entry which is preliminary data.</text>
</comment>
<proteinExistence type="predicted"/>
<gene>
    <name evidence="2" type="ORF">GOP47_0025149</name>
</gene>
<sequence>MLRGGPNSEEGRGSWSVCESEFPVSWTEGSVAFPPSPPAAAYHGKQKAFFDTLERWRPRFPPSPRLLFEPVSSLKQSKQKPTRHDTPDPALQVPPYPLCVSLPLTLAIVDTAEALLLSAEDTLPLGPHLCGSNQVQRRGCM</sequence>
<keyword evidence="3" id="KW-1185">Reference proteome</keyword>
<protein>
    <submittedName>
        <fullName evidence="2">Uncharacterized protein</fullName>
    </submittedName>
</protein>
<evidence type="ECO:0000313" key="3">
    <source>
        <dbReference type="Proteomes" id="UP000886520"/>
    </source>
</evidence>
<dbReference type="EMBL" id="JABFUD020000024">
    <property type="protein sequence ID" value="KAI5060729.1"/>
    <property type="molecule type" value="Genomic_DNA"/>
</dbReference>
<feature type="region of interest" description="Disordered" evidence="1">
    <location>
        <begin position="61"/>
        <end position="90"/>
    </location>
</feature>